<dbReference type="EMBL" id="FOAS01000003">
    <property type="protein sequence ID" value="SEK50796.1"/>
    <property type="molecule type" value="Genomic_DNA"/>
</dbReference>
<protein>
    <submittedName>
        <fullName evidence="2">Uncharacterized protein</fullName>
    </submittedName>
</protein>
<proteinExistence type="predicted"/>
<sequence length="172" mass="19619">MVRQLKKQLHKACIGLVILSFSWAVQAESALQSDEQQQYLQELRTLYLTKSDREALLRHANSLLQTHAYRAGYQVGQADAQDLIYQLNSPEKGVLQAREERRQQGRVQVRNSQLAVFGIDPFIEYRCEASKPVCQILSPRDNSVWLTIVRDHAGAAELAKTLSFLIRNLQRG</sequence>
<dbReference type="RefSeq" id="WP_235821596.1">
    <property type="nucleotide sequence ID" value="NZ_FOAS01000003.1"/>
</dbReference>
<organism evidence="2 3">
    <name type="scientific">Atopomonas hussainii</name>
    <dbReference type="NCBI Taxonomy" id="1429083"/>
    <lineage>
        <taxon>Bacteria</taxon>
        <taxon>Pseudomonadati</taxon>
        <taxon>Pseudomonadota</taxon>
        <taxon>Gammaproteobacteria</taxon>
        <taxon>Pseudomonadales</taxon>
        <taxon>Pseudomonadaceae</taxon>
        <taxon>Atopomonas</taxon>
    </lineage>
</organism>
<evidence type="ECO:0000313" key="3">
    <source>
        <dbReference type="Proteomes" id="UP000185766"/>
    </source>
</evidence>
<accession>A0A1H7HK59</accession>
<keyword evidence="3" id="KW-1185">Reference proteome</keyword>
<keyword evidence="1" id="KW-0732">Signal</keyword>
<dbReference type="Proteomes" id="UP000185766">
    <property type="component" value="Unassembled WGS sequence"/>
</dbReference>
<feature type="chain" id="PRO_5010267525" evidence="1">
    <location>
        <begin position="28"/>
        <end position="172"/>
    </location>
</feature>
<dbReference type="AlphaFoldDB" id="A0A1H7HK59"/>
<name>A0A1H7HK59_9GAMM</name>
<reference evidence="2 3" key="1">
    <citation type="submission" date="2016-10" db="EMBL/GenBank/DDBJ databases">
        <authorList>
            <person name="de Groot N.N."/>
        </authorList>
    </citation>
    <scope>NUCLEOTIDE SEQUENCE [LARGE SCALE GENOMIC DNA]</scope>
    <source>
        <strain evidence="2 3">JCM 19513</strain>
    </source>
</reference>
<gene>
    <name evidence="2" type="ORF">SAMN05216214_10319</name>
</gene>
<feature type="signal peptide" evidence="1">
    <location>
        <begin position="1"/>
        <end position="27"/>
    </location>
</feature>
<evidence type="ECO:0000313" key="2">
    <source>
        <dbReference type="EMBL" id="SEK50796.1"/>
    </source>
</evidence>
<evidence type="ECO:0000256" key="1">
    <source>
        <dbReference type="SAM" id="SignalP"/>
    </source>
</evidence>
<dbReference type="STRING" id="1429083.GCA_001885685_01616"/>